<dbReference type="EMBL" id="CP002432">
    <property type="protein sequence ID" value="ADU66821.1"/>
    <property type="molecule type" value="Genomic_DNA"/>
</dbReference>
<evidence type="ECO:0000259" key="3">
    <source>
        <dbReference type="Pfam" id="PF14690"/>
    </source>
</evidence>
<dbReference type="EMBL" id="CP002432">
    <property type="protein sequence ID" value="ADU65773.1"/>
    <property type="molecule type" value="Genomic_DNA"/>
</dbReference>
<dbReference type="KEGG" id="din:Selin_0792"/>
<evidence type="ECO:0000259" key="1">
    <source>
        <dbReference type="Pfam" id="PF01610"/>
    </source>
</evidence>
<proteinExistence type="predicted"/>
<evidence type="ECO:0000313" key="7">
    <source>
        <dbReference type="EMBL" id="ADU66912.1"/>
    </source>
</evidence>
<dbReference type="InterPro" id="IPR029261">
    <property type="entry name" value="Transposase_Znf"/>
</dbReference>
<organism evidence="4 8">
    <name type="scientific">Desulfurispirillum indicum (strain ATCC BAA-1389 / DSM 22839 / S5)</name>
    <dbReference type="NCBI Taxonomy" id="653733"/>
    <lineage>
        <taxon>Bacteria</taxon>
        <taxon>Pseudomonadati</taxon>
        <taxon>Chrysiogenota</taxon>
        <taxon>Chrysiogenia</taxon>
        <taxon>Chrysiogenales</taxon>
        <taxon>Chrysiogenaceae</taxon>
        <taxon>Desulfurispirillum</taxon>
    </lineage>
</organism>
<dbReference type="OrthoDB" id="1014181at2"/>
<dbReference type="Proteomes" id="UP000002572">
    <property type="component" value="Chromosome"/>
</dbReference>
<dbReference type="PANTHER" id="PTHR33498">
    <property type="entry name" value="TRANSPOSASE FOR INSERTION SEQUENCE ELEMENT IS1557"/>
    <property type="match status" value="1"/>
</dbReference>
<dbReference type="InParanoid" id="E6W276"/>
<dbReference type="PANTHER" id="PTHR33498:SF1">
    <property type="entry name" value="TRANSPOSASE FOR INSERTION SEQUENCE ELEMENT IS1557"/>
    <property type="match status" value="1"/>
</dbReference>
<accession>E6W276</accession>
<dbReference type="Pfam" id="PF13542">
    <property type="entry name" value="HTH_Tnp_ISL3"/>
    <property type="match status" value="1"/>
</dbReference>
<dbReference type="InterPro" id="IPR032877">
    <property type="entry name" value="Transposase_HTH"/>
</dbReference>
<protein>
    <submittedName>
        <fullName evidence="4">Transposase IS204/IS1001/IS1096/IS1165 family protein</fullName>
    </submittedName>
</protein>
<dbReference type="Pfam" id="PF14690">
    <property type="entry name" value="Zn_ribbon_ISL3"/>
    <property type="match status" value="1"/>
</dbReference>
<evidence type="ECO:0000313" key="8">
    <source>
        <dbReference type="Proteomes" id="UP000002572"/>
    </source>
</evidence>
<name>E6W276_DESIS</name>
<dbReference type="KEGG" id="din:Selin_2101"/>
<gene>
    <name evidence="4" type="ordered locus">Selin_0792</name>
    <name evidence="5" type="ordered locus">Selin_1038</name>
    <name evidence="6" type="ordered locus">Selin_2101</name>
    <name evidence="7" type="ordered locus">Selin_2192</name>
</gene>
<feature type="domain" description="Transposase IS204/IS1001/IS1096/IS1165 zinc-finger" evidence="3">
    <location>
        <begin position="37"/>
        <end position="82"/>
    </location>
</feature>
<dbReference type="KEGG" id="din:Selin_2192"/>
<reference evidence="4 8" key="1">
    <citation type="submission" date="2010-12" db="EMBL/GenBank/DDBJ databases">
        <title>Complete sequence of Desulfurispirillum indicum S5.</title>
        <authorList>
            <consortium name="US DOE Joint Genome Institute"/>
            <person name="Lucas S."/>
            <person name="Copeland A."/>
            <person name="Lapidus A."/>
            <person name="Cheng J.-F."/>
            <person name="Goodwin L."/>
            <person name="Pitluck S."/>
            <person name="Chertkov O."/>
            <person name="Held B."/>
            <person name="Detter J.C."/>
            <person name="Han C."/>
            <person name="Tapia R."/>
            <person name="Land M."/>
            <person name="Hauser L."/>
            <person name="Kyrpides N."/>
            <person name="Ivanova N."/>
            <person name="Mikhailova N."/>
            <person name="Haggblom M."/>
            <person name="Rauschenbach I."/>
            <person name="Bini E."/>
            <person name="Woyke T."/>
        </authorList>
    </citation>
    <scope>NUCLEOTIDE SEQUENCE [LARGE SCALE GENOMIC DNA]</scope>
    <source>
        <strain evidence="8">ATCC BAA-1389 / DSM 22839 / S5</strain>
        <strain evidence="4">S5</strain>
    </source>
</reference>
<evidence type="ECO:0000313" key="5">
    <source>
        <dbReference type="EMBL" id="ADU65773.1"/>
    </source>
</evidence>
<evidence type="ECO:0000313" key="6">
    <source>
        <dbReference type="EMBL" id="ADU66821.1"/>
    </source>
</evidence>
<dbReference type="AlphaFoldDB" id="E6W276"/>
<evidence type="ECO:0000313" key="4">
    <source>
        <dbReference type="EMBL" id="ADU65534.1"/>
    </source>
</evidence>
<dbReference type="NCBIfam" id="NF033550">
    <property type="entry name" value="transpos_ISL3"/>
    <property type="match status" value="1"/>
</dbReference>
<sequence length="404" mass="46134">MLTSVLYHAYGLAGYDYIRTEYCGNTINFHVRPRKKLIRCPACLGRSVILRGSSIRRLRGLPLGIKSTWLHVHVPRIQCLQCGSVRRVSLKIASPRCSYTHAFARYVVSLAQAMTLIDVARLLGIGWDLVKSIFKQYLHHHYSSPSLAGLEYIAIDEKYTGRKHGFITLVIDLGSARVVYVGAGKQAEALDGFWKRLGRRKSSIKAVAADMSPAYRSAVLEHLPSAALVFDRFHVVKLMNERLTDIRRELYHELTSQHDKSILKGTRWMLLKNPQSIGEQTSDHERLELALQANRPLAVAYYMKEDLRQIWQQTDKVTATVFLDDWINRAQASAIKGLKKMAKTLEKHREGILNWYDHPISTGPLEGINNKIDTLKRQAYGYRDMEFFELRIKALHNSKYALTG</sequence>
<feature type="domain" description="Transposase IS204/IS1001/IS1096/IS1165 DDE" evidence="1">
    <location>
        <begin position="153"/>
        <end position="392"/>
    </location>
</feature>
<dbReference type="eggNOG" id="COG3464">
    <property type="taxonomic scope" value="Bacteria"/>
</dbReference>
<dbReference type="HOGENOM" id="CLU_041900_0_2_0"/>
<dbReference type="KEGG" id="din:Selin_1038"/>
<dbReference type="EMBL" id="CP002432">
    <property type="protein sequence ID" value="ADU65534.1"/>
    <property type="molecule type" value="Genomic_DNA"/>
</dbReference>
<dbReference type="RefSeq" id="WP_013505421.1">
    <property type="nucleotide sequence ID" value="NC_014836.1"/>
</dbReference>
<dbReference type="Pfam" id="PF01610">
    <property type="entry name" value="DDE_Tnp_ISL3"/>
    <property type="match status" value="1"/>
</dbReference>
<dbReference type="InterPro" id="IPR002560">
    <property type="entry name" value="Transposase_DDE"/>
</dbReference>
<dbReference type="InterPro" id="IPR047951">
    <property type="entry name" value="Transpos_ISL3"/>
</dbReference>
<keyword evidence="8" id="KW-1185">Reference proteome</keyword>
<evidence type="ECO:0000259" key="2">
    <source>
        <dbReference type="Pfam" id="PF13542"/>
    </source>
</evidence>
<dbReference type="EMBL" id="CP002432">
    <property type="protein sequence ID" value="ADU66912.1"/>
    <property type="molecule type" value="Genomic_DNA"/>
</dbReference>
<feature type="domain" description="Transposase IS204/IS1001/IS1096/IS1165 helix-turn-helix" evidence="2">
    <location>
        <begin position="89"/>
        <end position="137"/>
    </location>
</feature>